<evidence type="ECO:0000256" key="2">
    <source>
        <dbReference type="SAM" id="SignalP"/>
    </source>
</evidence>
<dbReference type="GO" id="GO:0005154">
    <property type="term" value="F:epidermal growth factor receptor binding"/>
    <property type="evidence" value="ECO:0007669"/>
    <property type="project" value="InterPro"/>
</dbReference>
<feature type="domain" description="EGF-like" evidence="3">
    <location>
        <begin position="47"/>
        <end position="91"/>
    </location>
</feature>
<feature type="signal peptide" evidence="2">
    <location>
        <begin position="1"/>
        <end position="19"/>
    </location>
</feature>
<keyword evidence="2" id="KW-0732">Signal</keyword>
<dbReference type="SUPFAM" id="SSF57196">
    <property type="entry name" value="EGF/Laminin"/>
    <property type="match status" value="1"/>
</dbReference>
<organism evidence="4 5">
    <name type="scientific">Pseudolycoriella hygida</name>
    <dbReference type="NCBI Taxonomy" id="35572"/>
    <lineage>
        <taxon>Eukaryota</taxon>
        <taxon>Metazoa</taxon>
        <taxon>Ecdysozoa</taxon>
        <taxon>Arthropoda</taxon>
        <taxon>Hexapoda</taxon>
        <taxon>Insecta</taxon>
        <taxon>Pterygota</taxon>
        <taxon>Neoptera</taxon>
        <taxon>Endopterygota</taxon>
        <taxon>Diptera</taxon>
        <taxon>Nematocera</taxon>
        <taxon>Sciaroidea</taxon>
        <taxon>Sciaridae</taxon>
        <taxon>Pseudolycoriella</taxon>
    </lineage>
</organism>
<protein>
    <submittedName>
        <fullName evidence="4">Protein spitz</fullName>
    </submittedName>
</protein>
<feature type="chain" id="PRO_5040133493" evidence="2">
    <location>
        <begin position="20"/>
        <end position="132"/>
    </location>
</feature>
<keyword evidence="5" id="KW-1185">Reference proteome</keyword>
<dbReference type="AlphaFoldDB" id="A0A9Q0S1I2"/>
<evidence type="ECO:0000313" key="5">
    <source>
        <dbReference type="Proteomes" id="UP001151699"/>
    </source>
</evidence>
<reference evidence="4" key="1">
    <citation type="submission" date="2022-07" db="EMBL/GenBank/DDBJ databases">
        <authorList>
            <person name="Trinca V."/>
            <person name="Uliana J.V.C."/>
            <person name="Torres T.T."/>
            <person name="Ward R.J."/>
            <person name="Monesi N."/>
        </authorList>
    </citation>
    <scope>NUCLEOTIDE SEQUENCE</scope>
    <source>
        <strain evidence="4">HSMRA1968</strain>
        <tissue evidence="4">Whole embryos</tissue>
    </source>
</reference>
<name>A0A9Q0S1I2_9DIPT</name>
<keyword evidence="1" id="KW-1015">Disulfide bond</keyword>
<dbReference type="CDD" id="cd00054">
    <property type="entry name" value="EGF_CA"/>
    <property type="match status" value="1"/>
</dbReference>
<dbReference type="Gene3D" id="2.10.25.10">
    <property type="entry name" value="Laminin"/>
    <property type="match status" value="1"/>
</dbReference>
<dbReference type="PROSITE" id="PS00022">
    <property type="entry name" value="EGF_1"/>
    <property type="match status" value="1"/>
</dbReference>
<dbReference type="EMBL" id="WJQU01000002">
    <property type="protein sequence ID" value="KAJ6641039.1"/>
    <property type="molecule type" value="Genomic_DNA"/>
</dbReference>
<feature type="disulfide bond" evidence="1">
    <location>
        <begin position="81"/>
        <end position="90"/>
    </location>
</feature>
<dbReference type="GO" id="GO:0007173">
    <property type="term" value="P:epidermal growth factor receptor signaling pathway"/>
    <property type="evidence" value="ECO:0007669"/>
    <property type="project" value="InterPro"/>
</dbReference>
<accession>A0A9Q0S1I2</accession>
<keyword evidence="1" id="KW-0245">EGF-like domain</keyword>
<dbReference type="InterPro" id="IPR000742">
    <property type="entry name" value="EGF"/>
</dbReference>
<gene>
    <name evidence="4" type="primary">spi_0</name>
    <name evidence="4" type="ORF">Bhyg_05972</name>
</gene>
<dbReference type="PANTHER" id="PTHR12332">
    <property type="entry name" value="KEREN-RELATED"/>
    <property type="match status" value="1"/>
</dbReference>
<dbReference type="Proteomes" id="UP001151699">
    <property type="component" value="Chromosome B"/>
</dbReference>
<sequence>MYLTMFAVMLAAVVSHTDCHFSNSEQATKQMSIEFINPEPLHGINALAMPCIEPYDTHFCLNGGRCFNVTVASYSLPSCECAEGFMGERCEQKYLSRSYNLENYMKSDDNIQKKNQSHIDIVGVDYKPLLLF</sequence>
<dbReference type="SMART" id="SM00181">
    <property type="entry name" value="EGF"/>
    <property type="match status" value="1"/>
</dbReference>
<dbReference type="OrthoDB" id="6133584at2759"/>
<dbReference type="Pfam" id="PF00008">
    <property type="entry name" value="EGF"/>
    <property type="match status" value="1"/>
</dbReference>
<dbReference type="PROSITE" id="PS50026">
    <property type="entry name" value="EGF_3"/>
    <property type="match status" value="1"/>
</dbReference>
<comment type="caution">
    <text evidence="1">Lacks conserved residue(s) required for the propagation of feature annotation.</text>
</comment>
<dbReference type="GO" id="GO:0048018">
    <property type="term" value="F:receptor ligand activity"/>
    <property type="evidence" value="ECO:0007669"/>
    <property type="project" value="InterPro"/>
</dbReference>
<evidence type="ECO:0000259" key="3">
    <source>
        <dbReference type="PROSITE" id="PS50026"/>
    </source>
</evidence>
<dbReference type="InterPro" id="IPR043403">
    <property type="entry name" value="Gurken/Spitz"/>
</dbReference>
<proteinExistence type="predicted"/>
<evidence type="ECO:0000256" key="1">
    <source>
        <dbReference type="PROSITE-ProRule" id="PRU00076"/>
    </source>
</evidence>
<dbReference type="PROSITE" id="PS01186">
    <property type="entry name" value="EGF_2"/>
    <property type="match status" value="1"/>
</dbReference>
<evidence type="ECO:0000313" key="4">
    <source>
        <dbReference type="EMBL" id="KAJ6641039.1"/>
    </source>
</evidence>
<dbReference type="PANTHER" id="PTHR12332:SF1">
    <property type="entry name" value="KEREN-RELATED"/>
    <property type="match status" value="1"/>
</dbReference>
<comment type="caution">
    <text evidence="4">The sequence shown here is derived from an EMBL/GenBank/DDBJ whole genome shotgun (WGS) entry which is preliminary data.</text>
</comment>